<dbReference type="Proteomes" id="UP001153069">
    <property type="component" value="Unassembled WGS sequence"/>
</dbReference>
<proteinExistence type="predicted"/>
<gene>
    <name evidence="2" type="ORF">SEMRO_336_G120280.1</name>
</gene>
<name>A0A9N8HCX4_9STRA</name>
<protein>
    <submittedName>
        <fullName evidence="2">Uncharacterized protein</fullName>
    </submittedName>
</protein>
<evidence type="ECO:0000256" key="1">
    <source>
        <dbReference type="SAM" id="MobiDB-lite"/>
    </source>
</evidence>
<keyword evidence="3" id="KW-1185">Reference proteome</keyword>
<feature type="compositionally biased region" description="Polar residues" evidence="1">
    <location>
        <begin position="353"/>
        <end position="365"/>
    </location>
</feature>
<dbReference type="AlphaFoldDB" id="A0A9N8HCX4"/>
<organism evidence="2 3">
    <name type="scientific">Seminavis robusta</name>
    <dbReference type="NCBI Taxonomy" id="568900"/>
    <lineage>
        <taxon>Eukaryota</taxon>
        <taxon>Sar</taxon>
        <taxon>Stramenopiles</taxon>
        <taxon>Ochrophyta</taxon>
        <taxon>Bacillariophyta</taxon>
        <taxon>Bacillariophyceae</taxon>
        <taxon>Bacillariophycidae</taxon>
        <taxon>Naviculales</taxon>
        <taxon>Naviculaceae</taxon>
        <taxon>Seminavis</taxon>
    </lineage>
</organism>
<evidence type="ECO:0000313" key="2">
    <source>
        <dbReference type="EMBL" id="CAB9508167.1"/>
    </source>
</evidence>
<dbReference type="EMBL" id="CAICTM010000335">
    <property type="protein sequence ID" value="CAB9508167.1"/>
    <property type="molecule type" value="Genomic_DNA"/>
</dbReference>
<comment type="caution">
    <text evidence="2">The sequence shown here is derived from an EMBL/GenBank/DDBJ whole genome shotgun (WGS) entry which is preliminary data.</text>
</comment>
<accession>A0A9N8HCX4</accession>
<feature type="region of interest" description="Disordered" evidence="1">
    <location>
        <begin position="347"/>
        <end position="377"/>
    </location>
</feature>
<evidence type="ECO:0000313" key="3">
    <source>
        <dbReference type="Proteomes" id="UP001153069"/>
    </source>
</evidence>
<sequence length="377" mass="42539">MPSSRTSACRRGADKRVLDADFATRTTIARMCNIHIQELARRILIDAVNQQMATAAASSWADEANRAVLKSYNAIAAALEALVAAIQKHSSNVFTIYRSIRNRKEPIGMHDDATKEAGRAVFVILRNCEAALQTTKGNIKANQDAINHVNLRIRYWSMCDVTYNHDNNYGGHVASVADQRAVLDYIHRQQADREWLTRVGKFIVALMGQRCEDIDDFEYRSNNALCIFNRHITLLNRHEHWLRIATRSLVEPYVVSLDRETFSALNTFTIGFVALADDFSVSLELHHRHVRRVLNRIQNRNQRWRIENNLQRPPRTPGHAQAPPGTQPSFQVVYFGDTPVLVRMSAREVGQREASTPSAGNTTNGHGHVNPDAADLV</sequence>
<feature type="region of interest" description="Disordered" evidence="1">
    <location>
        <begin position="307"/>
        <end position="329"/>
    </location>
</feature>
<reference evidence="2" key="1">
    <citation type="submission" date="2020-06" db="EMBL/GenBank/DDBJ databases">
        <authorList>
            <consortium name="Plant Systems Biology data submission"/>
        </authorList>
    </citation>
    <scope>NUCLEOTIDE SEQUENCE</scope>
    <source>
        <strain evidence="2">D6</strain>
    </source>
</reference>